<dbReference type="Gene3D" id="1.10.10.60">
    <property type="entry name" value="Homeodomain-like"/>
    <property type="match status" value="1"/>
</dbReference>
<dbReference type="PROSITE" id="PS50090">
    <property type="entry name" value="MYB_LIKE"/>
    <property type="match status" value="1"/>
</dbReference>
<name>A0ABR1NDZ8_9PEZI</name>
<dbReference type="InterPro" id="IPR009072">
    <property type="entry name" value="Histone-fold"/>
</dbReference>
<protein>
    <submittedName>
        <fullName evidence="3">Centromere protein Scm3-domain-containing protein</fullName>
    </submittedName>
</protein>
<evidence type="ECO:0000313" key="4">
    <source>
        <dbReference type="Proteomes" id="UP001367316"/>
    </source>
</evidence>
<feature type="compositionally biased region" description="Basic and acidic residues" evidence="1">
    <location>
        <begin position="209"/>
        <end position="218"/>
    </location>
</feature>
<dbReference type="Pfam" id="PF00249">
    <property type="entry name" value="Myb_DNA-binding"/>
    <property type="match status" value="1"/>
</dbReference>
<gene>
    <name evidence="3" type="ORF">JOL62DRAFT_554733</name>
</gene>
<dbReference type="CDD" id="cd00167">
    <property type="entry name" value="SANT"/>
    <property type="match status" value="1"/>
</dbReference>
<dbReference type="PANTHER" id="PTHR15992:SF5">
    <property type="entry name" value="HOLLIDAY JUNCTION RECOGNITION PROTEIN"/>
    <property type="match status" value="1"/>
</dbReference>
<feature type="region of interest" description="Disordered" evidence="1">
    <location>
        <begin position="354"/>
        <end position="387"/>
    </location>
</feature>
<dbReference type="InterPro" id="IPR009057">
    <property type="entry name" value="Homeodomain-like_sf"/>
</dbReference>
<feature type="region of interest" description="Disordered" evidence="1">
    <location>
        <begin position="184"/>
        <end position="244"/>
    </location>
</feature>
<dbReference type="SUPFAM" id="SSF46689">
    <property type="entry name" value="Homeodomain-like"/>
    <property type="match status" value="1"/>
</dbReference>
<dbReference type="PANTHER" id="PTHR15992">
    <property type="entry name" value="HOLLIDAY JUNCTION RECOGNITION PROTEIN"/>
    <property type="match status" value="1"/>
</dbReference>
<keyword evidence="4" id="KW-1185">Reference proteome</keyword>
<proteinExistence type="predicted"/>
<feature type="region of interest" description="Disordered" evidence="1">
    <location>
        <begin position="304"/>
        <end position="329"/>
    </location>
</feature>
<feature type="compositionally biased region" description="Basic and acidic residues" evidence="1">
    <location>
        <begin position="304"/>
        <end position="316"/>
    </location>
</feature>
<comment type="caution">
    <text evidence="3">The sequence shown here is derived from an EMBL/GenBank/DDBJ whole genome shotgun (WGS) entry which is preliminary data.</text>
</comment>
<sequence length="437" mass="49607">MFSSYSRWNVDVPPDIDIERRQERNRQRMKSRFERIFEQYERDFTGEDDEIDLETGEIVVNNGHLESMPDHDESEGFEGLLNLGRNAQYHDDFFHDAEQRPPGDDEEDELASMCPAGLRAAAEREPDPRPAGSPATFPAPQANTSDETSHETAGTVNQVTEMERQIQQMSRQLQELRRLVTQPAIQPSSEPDQPKDPKWYAPPLPKLSRRYEKSKDPVWDAPPFPERPPQQSRPRVTPEHDIEGPEIRRFSKKISRPWTTEENELLFELRHQNLLFREIATRLPGRTTAQVVTHWHAVKDRLDKENRFSEGSEKDFGAASPAAQKEEMSNESIAGEIHISIAQPQINANNVVQRSFRRSRRKAPSTQSSIPAHDRVPTSPLAAAQQPATVSVLETAGGMEQLLDPLDQSSTQSRAEEVRLWLQSAASSASQEALEAD</sequence>
<dbReference type="EMBL" id="JBBPBF010000007">
    <property type="protein sequence ID" value="KAK7613416.1"/>
    <property type="molecule type" value="Genomic_DNA"/>
</dbReference>
<dbReference type="Proteomes" id="UP001367316">
    <property type="component" value="Unassembled WGS sequence"/>
</dbReference>
<evidence type="ECO:0000313" key="3">
    <source>
        <dbReference type="EMBL" id="KAK7613416.1"/>
    </source>
</evidence>
<evidence type="ECO:0000259" key="2">
    <source>
        <dbReference type="PROSITE" id="PS50090"/>
    </source>
</evidence>
<dbReference type="InterPro" id="IPR018465">
    <property type="entry name" value="Scm3/HJURP"/>
</dbReference>
<dbReference type="Gene3D" id="1.10.20.10">
    <property type="entry name" value="Histone, subunit A"/>
    <property type="match status" value="1"/>
</dbReference>
<accession>A0ABR1NDZ8</accession>
<feature type="region of interest" description="Disordered" evidence="1">
    <location>
        <begin position="95"/>
        <end position="171"/>
    </location>
</feature>
<evidence type="ECO:0000256" key="1">
    <source>
        <dbReference type="SAM" id="MobiDB-lite"/>
    </source>
</evidence>
<organism evidence="3 4">
    <name type="scientific">Phyllosticta paracitricarpa</name>
    <dbReference type="NCBI Taxonomy" id="2016321"/>
    <lineage>
        <taxon>Eukaryota</taxon>
        <taxon>Fungi</taxon>
        <taxon>Dikarya</taxon>
        <taxon>Ascomycota</taxon>
        <taxon>Pezizomycotina</taxon>
        <taxon>Dothideomycetes</taxon>
        <taxon>Dothideomycetes incertae sedis</taxon>
        <taxon>Botryosphaeriales</taxon>
        <taxon>Phyllostictaceae</taxon>
        <taxon>Phyllosticta</taxon>
    </lineage>
</organism>
<reference evidence="3 4" key="1">
    <citation type="submission" date="2024-04" db="EMBL/GenBank/DDBJ databases">
        <title>Phyllosticta paracitricarpa is synonymous to the EU quarantine fungus P. citricarpa based on phylogenomic analyses.</title>
        <authorList>
            <consortium name="Lawrence Berkeley National Laboratory"/>
            <person name="Van ingen-buijs V.A."/>
            <person name="Van westerhoven A.C."/>
            <person name="Haridas S."/>
            <person name="Skiadas P."/>
            <person name="Martin F."/>
            <person name="Groenewald J.Z."/>
            <person name="Crous P.W."/>
            <person name="Seidl M.F."/>
        </authorList>
    </citation>
    <scope>NUCLEOTIDE SEQUENCE [LARGE SCALE GENOMIC DNA]</scope>
    <source>
        <strain evidence="3 4">CBS 141358</strain>
    </source>
</reference>
<dbReference type="InterPro" id="IPR001005">
    <property type="entry name" value="SANT/Myb"/>
</dbReference>
<feature type="compositionally biased region" description="Polar residues" evidence="1">
    <location>
        <begin position="141"/>
        <end position="171"/>
    </location>
</feature>
<dbReference type="SMART" id="SM00717">
    <property type="entry name" value="SANT"/>
    <property type="match status" value="1"/>
</dbReference>
<feature type="domain" description="Myb-like" evidence="2">
    <location>
        <begin position="257"/>
        <end position="299"/>
    </location>
</feature>
<dbReference type="Pfam" id="PF10384">
    <property type="entry name" value="Scm3"/>
    <property type="match status" value="1"/>
</dbReference>